<dbReference type="EMBL" id="CAJFCJ010000008">
    <property type="protein sequence ID" value="CAD5118237.1"/>
    <property type="molecule type" value="Genomic_DNA"/>
</dbReference>
<proteinExistence type="inferred from homology"/>
<dbReference type="SUPFAM" id="SSF56112">
    <property type="entry name" value="Protein kinase-like (PK-like)"/>
    <property type="match status" value="1"/>
</dbReference>
<evidence type="ECO:0000256" key="8">
    <source>
        <dbReference type="PIRNR" id="PIRNR006221"/>
    </source>
</evidence>
<dbReference type="InterPro" id="IPR011009">
    <property type="entry name" value="Kinase-like_dom_sf"/>
</dbReference>
<keyword evidence="3 8" id="KW-0808">Transferase</keyword>
<evidence type="ECO:0000256" key="5">
    <source>
        <dbReference type="ARBA" id="ARBA00022777"/>
    </source>
</evidence>
<dbReference type="EC" id="2.7.1.172" evidence="2"/>
<evidence type="ECO:0000256" key="3">
    <source>
        <dbReference type="ARBA" id="ARBA00022679"/>
    </source>
</evidence>
<evidence type="ECO:0000313" key="9">
    <source>
        <dbReference type="EMBL" id="CAD5118237.1"/>
    </source>
</evidence>
<dbReference type="Gene3D" id="3.90.1200.10">
    <property type="match status" value="1"/>
</dbReference>
<dbReference type="InterPro" id="IPR016477">
    <property type="entry name" value="Fructo-/Ketosamine-3-kinase"/>
</dbReference>
<dbReference type="GO" id="GO:0005737">
    <property type="term" value="C:cytoplasm"/>
    <property type="evidence" value="ECO:0007669"/>
    <property type="project" value="UniProtKB-ARBA"/>
</dbReference>
<dbReference type="OrthoDB" id="6048661at2759"/>
<keyword evidence="6" id="KW-0067">ATP-binding</keyword>
<dbReference type="GO" id="GO:0016301">
    <property type="term" value="F:kinase activity"/>
    <property type="evidence" value="ECO:0007669"/>
    <property type="project" value="UniProtKB-UniRule"/>
</dbReference>
<dbReference type="PIRSF" id="PIRSF006221">
    <property type="entry name" value="Ketosamine-3-kinase"/>
    <property type="match status" value="1"/>
</dbReference>
<protein>
    <recommendedName>
        <fullName evidence="2">protein-ribulosamine 3-kinase</fullName>
        <ecNumber evidence="2">2.7.1.172</ecNumber>
    </recommendedName>
</protein>
<evidence type="ECO:0000256" key="2">
    <source>
        <dbReference type="ARBA" id="ARBA00011961"/>
    </source>
</evidence>
<evidence type="ECO:0000256" key="7">
    <source>
        <dbReference type="ARBA" id="ARBA00048655"/>
    </source>
</evidence>
<reference evidence="9 10" key="1">
    <citation type="submission" date="2020-08" db="EMBL/GenBank/DDBJ databases">
        <authorList>
            <person name="Hejnol A."/>
        </authorList>
    </citation>
    <scope>NUCLEOTIDE SEQUENCE [LARGE SCALE GENOMIC DNA]</scope>
</reference>
<dbReference type="PANTHER" id="PTHR12149">
    <property type="entry name" value="FRUCTOSAMINE 3 KINASE-RELATED PROTEIN"/>
    <property type="match status" value="1"/>
</dbReference>
<dbReference type="PANTHER" id="PTHR12149:SF8">
    <property type="entry name" value="PROTEIN-RIBULOSAMINE 3-KINASE"/>
    <property type="match status" value="1"/>
</dbReference>
<dbReference type="GO" id="GO:0005524">
    <property type="term" value="F:ATP binding"/>
    <property type="evidence" value="ECO:0007669"/>
    <property type="project" value="UniProtKB-KW"/>
</dbReference>
<dbReference type="AlphaFoldDB" id="A0A7I8VUH9"/>
<name>A0A7I8VUH9_9ANNE</name>
<evidence type="ECO:0000256" key="4">
    <source>
        <dbReference type="ARBA" id="ARBA00022741"/>
    </source>
</evidence>
<comment type="caution">
    <text evidence="9">The sequence shown here is derived from an EMBL/GenBank/DDBJ whole genome shotgun (WGS) entry which is preliminary data.</text>
</comment>
<keyword evidence="10" id="KW-1185">Reference proteome</keyword>
<keyword evidence="5 8" id="KW-0418">Kinase</keyword>
<sequence>MTEESDDTYQCQIKETLENELDFGKLKKLSKVTGGIVNKANLYETQDGKKIFVKYSSRDNALDMFESEFQSIIDIRSTKAIQVPNPIKVLKHPDRGAMFAVDWIENLKPVEKLWSKLGEQVADLHLDNPKKLMKERKEANVVGKYEKSIAVSKFGYNYSSYMGPTFKIEANRWFDDWETCFCQTWLKAQFDEVEKKFGNRELIEKWSLLERKLPEFFKDAFFWPSLNHGDLCSINIGEVNEDIVIYDPMCSYSPLEADHTIIQLENNFGKEFHEVYWKKVNNYVSNEKLKLRMELYKIFALLLCSVAENDKTLIKQAIEIINSIILE</sequence>
<evidence type="ECO:0000313" key="10">
    <source>
        <dbReference type="Proteomes" id="UP000549394"/>
    </source>
</evidence>
<dbReference type="GO" id="GO:0102193">
    <property type="term" value="F:protein-ribulosamine 3-kinase activity"/>
    <property type="evidence" value="ECO:0007669"/>
    <property type="project" value="UniProtKB-EC"/>
</dbReference>
<accession>A0A7I8VUH9</accession>
<evidence type="ECO:0000256" key="6">
    <source>
        <dbReference type="ARBA" id="ARBA00022840"/>
    </source>
</evidence>
<organism evidence="9 10">
    <name type="scientific">Dimorphilus gyrociliatus</name>
    <dbReference type="NCBI Taxonomy" id="2664684"/>
    <lineage>
        <taxon>Eukaryota</taxon>
        <taxon>Metazoa</taxon>
        <taxon>Spiralia</taxon>
        <taxon>Lophotrochozoa</taxon>
        <taxon>Annelida</taxon>
        <taxon>Polychaeta</taxon>
        <taxon>Polychaeta incertae sedis</taxon>
        <taxon>Dinophilidae</taxon>
        <taxon>Dimorphilus</taxon>
    </lineage>
</organism>
<dbReference type="Gene3D" id="3.30.200.20">
    <property type="entry name" value="Phosphorylase Kinase, domain 1"/>
    <property type="match status" value="1"/>
</dbReference>
<gene>
    <name evidence="9" type="ORF">DGYR_LOCUS6650</name>
</gene>
<comment type="catalytic activity">
    <reaction evidence="7">
        <text>N(6)-D-ribulosyl-L-lysyl-[protein] + ATP = N(6)-(3-O-phospho-D-ribulosyl)-L-lysyl-[protein] + ADP + H(+)</text>
        <dbReference type="Rhea" id="RHEA:48432"/>
        <dbReference type="Rhea" id="RHEA-COMP:12103"/>
        <dbReference type="Rhea" id="RHEA-COMP:12104"/>
        <dbReference type="ChEBI" id="CHEBI:15378"/>
        <dbReference type="ChEBI" id="CHEBI:30616"/>
        <dbReference type="ChEBI" id="CHEBI:90418"/>
        <dbReference type="ChEBI" id="CHEBI:90420"/>
        <dbReference type="ChEBI" id="CHEBI:456216"/>
        <dbReference type="EC" id="2.7.1.172"/>
    </reaction>
    <physiologicalReaction direction="left-to-right" evidence="7">
        <dbReference type="Rhea" id="RHEA:48433"/>
    </physiologicalReaction>
</comment>
<dbReference type="FunFam" id="3.30.200.20:FF:000264">
    <property type="entry name" value="Protein-ribulosamine 3-kinase, chloroplastic"/>
    <property type="match status" value="1"/>
</dbReference>
<evidence type="ECO:0000256" key="1">
    <source>
        <dbReference type="ARBA" id="ARBA00009460"/>
    </source>
</evidence>
<comment type="similarity">
    <text evidence="1 8">Belongs to the fructosamine kinase family.</text>
</comment>
<keyword evidence="4" id="KW-0547">Nucleotide-binding</keyword>
<dbReference type="Proteomes" id="UP000549394">
    <property type="component" value="Unassembled WGS sequence"/>
</dbReference>
<dbReference type="Pfam" id="PF03881">
    <property type="entry name" value="Fructosamin_kin"/>
    <property type="match status" value="1"/>
</dbReference>